<accession>A0A918EJW9</accession>
<feature type="chain" id="PRO_5036674439" evidence="1">
    <location>
        <begin position="38"/>
        <end position="418"/>
    </location>
</feature>
<proteinExistence type="predicted"/>
<reference evidence="3" key="2">
    <citation type="submission" date="2020-09" db="EMBL/GenBank/DDBJ databases">
        <authorList>
            <person name="Sun Q."/>
            <person name="Ohkuma M."/>
        </authorList>
    </citation>
    <scope>NUCLEOTIDE SEQUENCE</scope>
    <source>
        <strain evidence="3">JCM 4335</strain>
    </source>
</reference>
<dbReference type="SUPFAM" id="SSF56601">
    <property type="entry name" value="beta-lactamase/transpeptidase-like"/>
    <property type="match status" value="1"/>
</dbReference>
<dbReference type="Pfam" id="PF00144">
    <property type="entry name" value="Beta-lactamase"/>
    <property type="match status" value="1"/>
</dbReference>
<dbReference type="InterPro" id="IPR001466">
    <property type="entry name" value="Beta-lactam-related"/>
</dbReference>
<dbReference type="PANTHER" id="PTHR46825:SF7">
    <property type="entry name" value="D-ALANYL-D-ALANINE CARBOXYPEPTIDASE"/>
    <property type="match status" value="1"/>
</dbReference>
<evidence type="ECO:0000313" key="3">
    <source>
        <dbReference type="EMBL" id="GGQ09300.1"/>
    </source>
</evidence>
<keyword evidence="4" id="KW-1185">Reference proteome</keyword>
<sequence length="418" mass="44224">MAERRTAVRGGRRAVSRGVAAALAGATLLGAAPGAWAAPSPRPAVSREEVRSGRTDLDRGLAALVERGGSVAALAELREDHRVTWRGAAGLADLATGERTRPDGRARIGSVTKTFVATVTLQLAAEGRIRLDGPVEEYLPGAVRNGRNITVRQLLNHTSGLYDYWSAPEFALGDEASVRRYLREGRWKTYTPRELLDVAARHDPYFAPGRGWKYSNTNYVLVGMLIEKVSGRSWQQEVERRILRPLRLGGTVMPTTSPRIPGPHAKGYLPLPEGPADVSLLDPSVAGAAGGGISTTADLNRFLAALLGGRLLPKAQLAEMLEAVPAAELGASYGLGIIRYDTACGPVWGHPGGIPGYSTFLLGTQDGRRQFALSDTPYGDDATGGAVLEGLLNEALCGTGGGRAPVPASFTAPPRGLR</sequence>
<dbReference type="PROSITE" id="PS51318">
    <property type="entry name" value="TAT"/>
    <property type="match status" value="1"/>
</dbReference>
<feature type="signal peptide" evidence="1">
    <location>
        <begin position="1"/>
        <end position="37"/>
    </location>
</feature>
<name>A0A918EJW9_9ACTN</name>
<dbReference type="PANTHER" id="PTHR46825">
    <property type="entry name" value="D-ALANYL-D-ALANINE-CARBOXYPEPTIDASE/ENDOPEPTIDASE AMPH"/>
    <property type="match status" value="1"/>
</dbReference>
<dbReference type="Gene3D" id="3.40.710.10">
    <property type="entry name" value="DD-peptidase/beta-lactamase superfamily"/>
    <property type="match status" value="1"/>
</dbReference>
<dbReference type="AlphaFoldDB" id="A0A918EJW9"/>
<reference evidence="3" key="1">
    <citation type="journal article" date="2014" name="Int. J. Syst. Evol. Microbiol.">
        <title>Complete genome sequence of Corynebacterium casei LMG S-19264T (=DSM 44701T), isolated from a smear-ripened cheese.</title>
        <authorList>
            <consortium name="US DOE Joint Genome Institute (JGI-PGF)"/>
            <person name="Walter F."/>
            <person name="Albersmeier A."/>
            <person name="Kalinowski J."/>
            <person name="Ruckert C."/>
        </authorList>
    </citation>
    <scope>NUCLEOTIDE SEQUENCE</scope>
    <source>
        <strain evidence="3">JCM 4335</strain>
    </source>
</reference>
<feature type="domain" description="Beta-lactamase-related" evidence="2">
    <location>
        <begin position="61"/>
        <end position="366"/>
    </location>
</feature>
<dbReference type="InterPro" id="IPR050491">
    <property type="entry name" value="AmpC-like"/>
</dbReference>
<keyword evidence="3" id="KW-0378">Hydrolase</keyword>
<evidence type="ECO:0000259" key="2">
    <source>
        <dbReference type="Pfam" id="PF00144"/>
    </source>
</evidence>
<protein>
    <submittedName>
        <fullName evidence="3">Serine hydrolase</fullName>
    </submittedName>
</protein>
<keyword evidence="1" id="KW-0732">Signal</keyword>
<comment type="caution">
    <text evidence="3">The sequence shown here is derived from an EMBL/GenBank/DDBJ whole genome shotgun (WGS) entry which is preliminary data.</text>
</comment>
<gene>
    <name evidence="3" type="ORF">GCM10010249_29770</name>
</gene>
<dbReference type="GO" id="GO:0016787">
    <property type="term" value="F:hydrolase activity"/>
    <property type="evidence" value="ECO:0007669"/>
    <property type="project" value="UniProtKB-KW"/>
</dbReference>
<dbReference type="Proteomes" id="UP000654123">
    <property type="component" value="Unassembled WGS sequence"/>
</dbReference>
<dbReference type="RefSeq" id="WP_189533844.1">
    <property type="nucleotide sequence ID" value="NZ_BMSV01000005.1"/>
</dbReference>
<dbReference type="InterPro" id="IPR006311">
    <property type="entry name" value="TAT_signal"/>
</dbReference>
<organism evidence="3 4">
    <name type="scientific">Streptomyces roseolilacinus</name>
    <dbReference type="NCBI Taxonomy" id="66904"/>
    <lineage>
        <taxon>Bacteria</taxon>
        <taxon>Bacillati</taxon>
        <taxon>Actinomycetota</taxon>
        <taxon>Actinomycetes</taxon>
        <taxon>Kitasatosporales</taxon>
        <taxon>Streptomycetaceae</taxon>
        <taxon>Streptomyces</taxon>
    </lineage>
</organism>
<evidence type="ECO:0000313" key="4">
    <source>
        <dbReference type="Proteomes" id="UP000654123"/>
    </source>
</evidence>
<dbReference type="InterPro" id="IPR012338">
    <property type="entry name" value="Beta-lactam/transpept-like"/>
</dbReference>
<dbReference type="EMBL" id="BMSV01000005">
    <property type="protein sequence ID" value="GGQ09300.1"/>
    <property type="molecule type" value="Genomic_DNA"/>
</dbReference>
<evidence type="ECO:0000256" key="1">
    <source>
        <dbReference type="SAM" id="SignalP"/>
    </source>
</evidence>